<sequence>MLGLLVPVLLQSLAACAVRVLAFLDRLPGANQNEGQAQQAERIADQTEWNRPKSRAEQRTPGATPFDC</sequence>
<name>A0A5S4FYM0_9ACTN</name>
<accession>A0A5S4FYM0</accession>
<feature type="compositionally biased region" description="Basic and acidic residues" evidence="1">
    <location>
        <begin position="42"/>
        <end position="58"/>
    </location>
</feature>
<evidence type="ECO:0000313" key="4">
    <source>
        <dbReference type="Proteomes" id="UP000306628"/>
    </source>
</evidence>
<keyword evidence="4" id="KW-1185">Reference proteome</keyword>
<organism evidence="3 4">
    <name type="scientific">Nonomuraea zeae</name>
    <dbReference type="NCBI Taxonomy" id="1642303"/>
    <lineage>
        <taxon>Bacteria</taxon>
        <taxon>Bacillati</taxon>
        <taxon>Actinomycetota</taxon>
        <taxon>Actinomycetes</taxon>
        <taxon>Streptosporangiales</taxon>
        <taxon>Streptosporangiaceae</taxon>
        <taxon>Nonomuraea</taxon>
    </lineage>
</organism>
<keyword evidence="2" id="KW-0732">Signal</keyword>
<gene>
    <name evidence="3" type="ORF">ETD85_45450</name>
</gene>
<evidence type="ECO:0000256" key="1">
    <source>
        <dbReference type="SAM" id="MobiDB-lite"/>
    </source>
</evidence>
<evidence type="ECO:0008006" key="5">
    <source>
        <dbReference type="Google" id="ProtNLM"/>
    </source>
</evidence>
<evidence type="ECO:0000313" key="3">
    <source>
        <dbReference type="EMBL" id="TMR25364.1"/>
    </source>
</evidence>
<proteinExistence type="predicted"/>
<feature type="region of interest" description="Disordered" evidence="1">
    <location>
        <begin position="32"/>
        <end position="68"/>
    </location>
</feature>
<dbReference type="AlphaFoldDB" id="A0A5S4FYM0"/>
<feature type="chain" id="PRO_5024328791" description="Secreted protein" evidence="2">
    <location>
        <begin position="18"/>
        <end position="68"/>
    </location>
</feature>
<dbReference type="Proteomes" id="UP000306628">
    <property type="component" value="Unassembled WGS sequence"/>
</dbReference>
<dbReference type="EMBL" id="VCKX01000228">
    <property type="protein sequence ID" value="TMR25364.1"/>
    <property type="molecule type" value="Genomic_DNA"/>
</dbReference>
<reference evidence="3 4" key="1">
    <citation type="submission" date="2019-05" db="EMBL/GenBank/DDBJ databases">
        <title>Draft genome sequence of Nonomuraea zeae DSM 100528.</title>
        <authorList>
            <person name="Saricaoglu S."/>
            <person name="Isik K."/>
        </authorList>
    </citation>
    <scope>NUCLEOTIDE SEQUENCE [LARGE SCALE GENOMIC DNA]</scope>
    <source>
        <strain evidence="3 4">DSM 100528</strain>
    </source>
</reference>
<protein>
    <recommendedName>
        <fullName evidence="5">Secreted protein</fullName>
    </recommendedName>
</protein>
<dbReference type="RefSeq" id="WP_138696060.1">
    <property type="nucleotide sequence ID" value="NZ_JBHSAZ010000027.1"/>
</dbReference>
<feature type="compositionally biased region" description="Low complexity" evidence="1">
    <location>
        <begin position="32"/>
        <end position="41"/>
    </location>
</feature>
<evidence type="ECO:0000256" key="2">
    <source>
        <dbReference type="SAM" id="SignalP"/>
    </source>
</evidence>
<comment type="caution">
    <text evidence="3">The sequence shown here is derived from an EMBL/GenBank/DDBJ whole genome shotgun (WGS) entry which is preliminary data.</text>
</comment>
<feature type="signal peptide" evidence="2">
    <location>
        <begin position="1"/>
        <end position="17"/>
    </location>
</feature>